<name>A0A2P2PEJ5_RHIMU</name>
<accession>A0A2P2PEJ5</accession>
<evidence type="ECO:0000313" key="1">
    <source>
        <dbReference type="EMBL" id="MBX53132.1"/>
    </source>
</evidence>
<sequence length="53" mass="6292">MRPSKRVERSVKVKEAELLEKEREKLDKGSSNFKLAVNCRKIERSMAWESQKK</sequence>
<proteinExistence type="predicted"/>
<protein>
    <submittedName>
        <fullName evidence="1">Uncharacterized protein</fullName>
    </submittedName>
</protein>
<organism evidence="1">
    <name type="scientific">Rhizophora mucronata</name>
    <name type="common">Asiatic mangrove</name>
    <dbReference type="NCBI Taxonomy" id="61149"/>
    <lineage>
        <taxon>Eukaryota</taxon>
        <taxon>Viridiplantae</taxon>
        <taxon>Streptophyta</taxon>
        <taxon>Embryophyta</taxon>
        <taxon>Tracheophyta</taxon>
        <taxon>Spermatophyta</taxon>
        <taxon>Magnoliopsida</taxon>
        <taxon>eudicotyledons</taxon>
        <taxon>Gunneridae</taxon>
        <taxon>Pentapetalae</taxon>
        <taxon>rosids</taxon>
        <taxon>fabids</taxon>
        <taxon>Malpighiales</taxon>
        <taxon>Rhizophoraceae</taxon>
        <taxon>Rhizophora</taxon>
    </lineage>
</organism>
<dbReference type="AlphaFoldDB" id="A0A2P2PEJ5"/>
<dbReference type="EMBL" id="GGEC01072648">
    <property type="protein sequence ID" value="MBX53132.1"/>
    <property type="molecule type" value="Transcribed_RNA"/>
</dbReference>
<reference evidence="1" key="1">
    <citation type="submission" date="2018-02" db="EMBL/GenBank/DDBJ databases">
        <title>Rhizophora mucronata_Transcriptome.</title>
        <authorList>
            <person name="Meera S.P."/>
            <person name="Sreeshan A."/>
            <person name="Augustine A."/>
        </authorList>
    </citation>
    <scope>NUCLEOTIDE SEQUENCE</scope>
    <source>
        <tissue evidence="1">Leaf</tissue>
    </source>
</reference>